<organism evidence="6 7">
    <name type="scientific">Streptosporangium algeriense</name>
    <dbReference type="NCBI Taxonomy" id="1682748"/>
    <lineage>
        <taxon>Bacteria</taxon>
        <taxon>Bacillati</taxon>
        <taxon>Actinomycetota</taxon>
        <taxon>Actinomycetes</taxon>
        <taxon>Streptosporangiales</taxon>
        <taxon>Streptosporangiaceae</taxon>
        <taxon>Streptosporangium</taxon>
    </lineage>
</organism>
<dbReference type="InterPro" id="IPR052032">
    <property type="entry name" value="ATP-dep_AA_Ligase"/>
</dbReference>
<evidence type="ECO:0000313" key="7">
    <source>
        <dbReference type="Proteomes" id="UP001597024"/>
    </source>
</evidence>
<feature type="domain" description="ATP-grasp" evidence="5">
    <location>
        <begin position="122"/>
        <end position="320"/>
    </location>
</feature>
<evidence type="ECO:0000256" key="4">
    <source>
        <dbReference type="PROSITE-ProRule" id="PRU00409"/>
    </source>
</evidence>
<dbReference type="PANTHER" id="PTHR43585:SF2">
    <property type="entry name" value="ATP-GRASP ENZYME FSQD"/>
    <property type="match status" value="1"/>
</dbReference>
<keyword evidence="2 4" id="KW-0547">Nucleotide-binding</keyword>
<reference evidence="7" key="1">
    <citation type="journal article" date="2019" name="Int. J. Syst. Evol. Microbiol.">
        <title>The Global Catalogue of Microorganisms (GCM) 10K type strain sequencing project: providing services to taxonomists for standard genome sequencing and annotation.</title>
        <authorList>
            <consortium name="The Broad Institute Genomics Platform"/>
            <consortium name="The Broad Institute Genome Sequencing Center for Infectious Disease"/>
            <person name="Wu L."/>
            <person name="Ma J."/>
        </authorList>
    </citation>
    <scope>NUCLEOTIDE SEQUENCE [LARGE SCALE GENOMIC DNA]</scope>
    <source>
        <strain evidence="7">CCUG 62974</strain>
    </source>
</reference>
<dbReference type="Gene3D" id="3.40.50.20">
    <property type="match status" value="1"/>
</dbReference>
<sequence>MSDEPVRTLVLDHIGYRYYRDTDGRPFLPASRNRVRLVTDIRKLDQARGEELAGVVGVPRGDETLLEAAAHFLDGVSERPTQRIVAISEGLLLAAARMRDRLGVPGPTEHQVLGYRDKVIMKERLRERGVRVPDFAPFTEANALELLREHGALVAKPRRGESSAGIVFLDDAEDVRRFAATTAKEELARYEVEERVEGRLFHIDSVVRDGVPLAAVAGRSVEETTSYRRLEAFRDVAVGPGPTLDRLLAFNREVLACYPDFSGVTHHEVFLTGDAEGTGGTGGEICFCEIGGRAGGGGIIPGFRSRTGVNLDEVVIRSQLGLDIARPPAPAPHLTGYALVYAPAGRLETDLTPPAEDWIIDTQLRFQVGDVMPRPAAWNQAAVTVTVRGETEAQVQARLDEVIELTQRRLRGPEQR</sequence>
<dbReference type="Proteomes" id="UP001597024">
    <property type="component" value="Unassembled WGS sequence"/>
</dbReference>
<comment type="caution">
    <text evidence="6">The sequence shown here is derived from an EMBL/GenBank/DDBJ whole genome shotgun (WGS) entry which is preliminary data.</text>
</comment>
<dbReference type="InterPro" id="IPR011761">
    <property type="entry name" value="ATP-grasp"/>
</dbReference>
<gene>
    <name evidence="6" type="ORF">ACFQ08_24505</name>
</gene>
<keyword evidence="3 4" id="KW-0067">ATP-binding</keyword>
<name>A0ABW3DV53_9ACTN</name>
<evidence type="ECO:0000256" key="2">
    <source>
        <dbReference type="ARBA" id="ARBA00022741"/>
    </source>
</evidence>
<keyword evidence="1" id="KW-0436">Ligase</keyword>
<dbReference type="PANTHER" id="PTHR43585">
    <property type="entry name" value="FUMIPYRROLE BIOSYNTHESIS PROTEIN C"/>
    <property type="match status" value="1"/>
</dbReference>
<protein>
    <submittedName>
        <fullName evidence="6">Acetyl-CoA carboxylase biotin carboxylase subunit family protein</fullName>
    </submittedName>
</protein>
<dbReference type="EMBL" id="JBHTHX010001032">
    <property type="protein sequence ID" value="MFD0887715.1"/>
    <property type="molecule type" value="Genomic_DNA"/>
</dbReference>
<keyword evidence="7" id="KW-1185">Reference proteome</keyword>
<dbReference type="PROSITE" id="PS50975">
    <property type="entry name" value="ATP_GRASP"/>
    <property type="match status" value="1"/>
</dbReference>
<accession>A0ABW3DV53</accession>
<evidence type="ECO:0000313" key="6">
    <source>
        <dbReference type="EMBL" id="MFD0887715.1"/>
    </source>
</evidence>
<evidence type="ECO:0000256" key="1">
    <source>
        <dbReference type="ARBA" id="ARBA00022598"/>
    </source>
</evidence>
<proteinExistence type="predicted"/>
<evidence type="ECO:0000259" key="5">
    <source>
        <dbReference type="PROSITE" id="PS50975"/>
    </source>
</evidence>
<dbReference type="Gene3D" id="3.30.470.20">
    <property type="entry name" value="ATP-grasp fold, B domain"/>
    <property type="match status" value="1"/>
</dbReference>
<dbReference type="SUPFAM" id="SSF56059">
    <property type="entry name" value="Glutathione synthetase ATP-binding domain-like"/>
    <property type="match status" value="1"/>
</dbReference>
<evidence type="ECO:0000256" key="3">
    <source>
        <dbReference type="ARBA" id="ARBA00022840"/>
    </source>
</evidence>